<evidence type="ECO:0000256" key="2">
    <source>
        <dbReference type="ARBA" id="ARBA00022723"/>
    </source>
</evidence>
<dbReference type="OrthoDB" id="288014at2"/>
<dbReference type="AlphaFoldDB" id="A0A0R3L985"/>
<feature type="binding site" evidence="4">
    <location>
        <position position="2"/>
    </location>
    <ligand>
        <name>Ni(2+)</name>
        <dbReference type="ChEBI" id="CHEBI:49786"/>
    </ligand>
</feature>
<dbReference type="PANTHER" id="PTHR34535:SF3">
    <property type="entry name" value="HYDROGENASE MATURATION FACTOR HYPA"/>
    <property type="match status" value="1"/>
</dbReference>
<comment type="similarity">
    <text evidence="4">Belongs to the HypA/HybF family.</text>
</comment>
<feature type="binding site" evidence="4">
    <location>
        <position position="92"/>
    </location>
    <ligand>
        <name>Zn(2+)</name>
        <dbReference type="ChEBI" id="CHEBI:29105"/>
    </ligand>
</feature>
<comment type="caution">
    <text evidence="5">The sequence shown here is derived from an EMBL/GenBank/DDBJ whole genome shotgun (WGS) entry which is preliminary data.</text>
</comment>
<dbReference type="Proteomes" id="UP000050863">
    <property type="component" value="Unassembled WGS sequence"/>
</dbReference>
<dbReference type="GO" id="GO:0016530">
    <property type="term" value="F:metallochaperone activity"/>
    <property type="evidence" value="ECO:0007669"/>
    <property type="project" value="UniProtKB-ARBA"/>
</dbReference>
<name>A0A0R3L985_9BRAD</name>
<dbReference type="Pfam" id="PF01155">
    <property type="entry name" value="HypA"/>
    <property type="match status" value="1"/>
</dbReference>
<accession>A0A0R3L985</accession>
<evidence type="ECO:0000313" key="6">
    <source>
        <dbReference type="Proteomes" id="UP000050863"/>
    </source>
</evidence>
<keyword evidence="2 4" id="KW-0479">Metal-binding</keyword>
<feature type="binding site" evidence="4">
    <location>
        <position position="89"/>
    </location>
    <ligand>
        <name>Zn(2+)</name>
        <dbReference type="ChEBI" id="CHEBI:29105"/>
    </ligand>
</feature>
<keyword evidence="6" id="KW-1185">Reference proteome</keyword>
<organism evidence="5 6">
    <name type="scientific">Bradyrhizobium jicamae</name>
    <dbReference type="NCBI Taxonomy" id="280332"/>
    <lineage>
        <taxon>Bacteria</taxon>
        <taxon>Pseudomonadati</taxon>
        <taxon>Pseudomonadota</taxon>
        <taxon>Alphaproteobacteria</taxon>
        <taxon>Hyphomicrobiales</taxon>
        <taxon>Nitrobacteraceae</taxon>
        <taxon>Bradyrhizobium</taxon>
    </lineage>
</organism>
<dbReference type="PANTHER" id="PTHR34535">
    <property type="entry name" value="HYDROGENASE MATURATION FACTOR HYPA"/>
    <property type="match status" value="1"/>
</dbReference>
<keyword evidence="1 4" id="KW-0533">Nickel</keyword>
<reference evidence="5 6" key="1">
    <citation type="submission" date="2014-03" db="EMBL/GenBank/DDBJ databases">
        <title>Bradyrhizobium valentinum sp. nov., isolated from effective nodules of Lupinus mariae-josephae, a lupine endemic of basic-lime soils in Eastern Spain.</title>
        <authorList>
            <person name="Duran D."/>
            <person name="Rey L."/>
            <person name="Navarro A."/>
            <person name="Busquets A."/>
            <person name="Imperial J."/>
            <person name="Ruiz-Argueso T."/>
        </authorList>
    </citation>
    <scope>NUCLEOTIDE SEQUENCE [LARGE SCALE GENOMIC DNA]</scope>
    <source>
        <strain evidence="5 6">PAC68</strain>
    </source>
</reference>
<evidence type="ECO:0000256" key="3">
    <source>
        <dbReference type="ARBA" id="ARBA00022833"/>
    </source>
</evidence>
<sequence>MHEMAICEGIIEIVADEARRRSFSRIRTVCLEIGALSHAAPEAMRFCFEAVAARTIADGAVLEIKELPGIAWCMACSRSVEIAQRGEPCPCCGSYQLHVTAGEEMRVKELEVD</sequence>
<feature type="binding site" evidence="4">
    <location>
        <position position="76"/>
    </location>
    <ligand>
        <name>Zn(2+)</name>
        <dbReference type="ChEBI" id="CHEBI:29105"/>
    </ligand>
</feature>
<dbReference type="FunFam" id="3.30.2320.80:FF:000001">
    <property type="entry name" value="Hydrogenase maturation factor HypA"/>
    <property type="match status" value="1"/>
</dbReference>
<dbReference type="RefSeq" id="WP_057838181.1">
    <property type="nucleotide sequence ID" value="NZ_LLXZ01000159.1"/>
</dbReference>
<dbReference type="GO" id="GO:0008270">
    <property type="term" value="F:zinc ion binding"/>
    <property type="evidence" value="ECO:0007669"/>
    <property type="project" value="UniProtKB-UniRule"/>
</dbReference>
<gene>
    <name evidence="4" type="primary">hypA</name>
    <name evidence="5" type="ORF">CQ12_18720</name>
</gene>
<dbReference type="GO" id="GO:0051604">
    <property type="term" value="P:protein maturation"/>
    <property type="evidence" value="ECO:0007669"/>
    <property type="project" value="InterPro"/>
</dbReference>
<keyword evidence="3 4" id="KW-0862">Zinc</keyword>
<feature type="binding site" evidence="4">
    <location>
        <position position="73"/>
    </location>
    <ligand>
        <name>Zn(2+)</name>
        <dbReference type="ChEBI" id="CHEBI:29105"/>
    </ligand>
</feature>
<dbReference type="STRING" id="280332.CQ12_18720"/>
<dbReference type="NCBIfam" id="TIGR00100">
    <property type="entry name" value="hypA"/>
    <property type="match status" value="1"/>
</dbReference>
<dbReference type="Gene3D" id="3.30.2320.80">
    <property type="match status" value="1"/>
</dbReference>
<dbReference type="EMBL" id="LLXZ01000159">
    <property type="protein sequence ID" value="KRR02253.1"/>
    <property type="molecule type" value="Genomic_DNA"/>
</dbReference>
<dbReference type="GO" id="GO:0016151">
    <property type="term" value="F:nickel cation binding"/>
    <property type="evidence" value="ECO:0007669"/>
    <property type="project" value="UniProtKB-UniRule"/>
</dbReference>
<dbReference type="InterPro" id="IPR000688">
    <property type="entry name" value="HypA/HybF"/>
</dbReference>
<evidence type="ECO:0000313" key="5">
    <source>
        <dbReference type="EMBL" id="KRR02253.1"/>
    </source>
</evidence>
<protein>
    <recommendedName>
        <fullName evidence="4">Hydrogenase maturation factor HypA</fullName>
    </recommendedName>
</protein>
<comment type="function">
    <text evidence="4">Involved in the maturation of [NiFe] hydrogenases. Required for nickel insertion into the metal center of the hydrogenase.</text>
</comment>
<evidence type="ECO:0000256" key="1">
    <source>
        <dbReference type="ARBA" id="ARBA00022596"/>
    </source>
</evidence>
<dbReference type="HAMAP" id="MF_00213">
    <property type="entry name" value="HypA_HybF"/>
    <property type="match status" value="1"/>
</dbReference>
<proteinExistence type="inferred from homology"/>
<evidence type="ECO:0000256" key="4">
    <source>
        <dbReference type="HAMAP-Rule" id="MF_00213"/>
    </source>
</evidence>
<dbReference type="PIRSF" id="PIRSF004761">
    <property type="entry name" value="Hydrgn_mat_HypA"/>
    <property type="match status" value="1"/>
</dbReference>